<accession>A0A0D8I7X0</accession>
<name>A0A0D8I7X0_9CLOT</name>
<dbReference type="Proteomes" id="UP000035704">
    <property type="component" value="Chromosome"/>
</dbReference>
<keyword evidence="4" id="KW-0472">Membrane</keyword>
<evidence type="ECO:0000256" key="1">
    <source>
        <dbReference type="ARBA" id="ARBA00004141"/>
    </source>
</evidence>
<dbReference type="OrthoDB" id="1954570at2"/>
<comment type="subcellular location">
    <subcellularLocation>
        <location evidence="1">Membrane</location>
        <topology evidence="1">Multi-pass membrane protein</topology>
    </subcellularLocation>
</comment>
<evidence type="ECO:0000256" key="3">
    <source>
        <dbReference type="ARBA" id="ARBA00022989"/>
    </source>
</evidence>
<keyword evidence="6" id="KW-1185">Reference proteome</keyword>
<dbReference type="GO" id="GO:0016020">
    <property type="term" value="C:membrane"/>
    <property type="evidence" value="ECO:0007669"/>
    <property type="project" value="UniProtKB-SubCell"/>
</dbReference>
<dbReference type="InterPro" id="IPR003825">
    <property type="entry name" value="Colicin-V_CvpA"/>
</dbReference>
<dbReference type="AlphaFoldDB" id="A0A0D8I7X0"/>
<dbReference type="PANTHER" id="PTHR37306:SF1">
    <property type="entry name" value="COLICIN V PRODUCTION PROTEIN"/>
    <property type="match status" value="1"/>
</dbReference>
<keyword evidence="3" id="KW-1133">Transmembrane helix</keyword>
<evidence type="ECO:0000256" key="2">
    <source>
        <dbReference type="ARBA" id="ARBA00022692"/>
    </source>
</evidence>
<protein>
    <submittedName>
        <fullName evidence="5">Uncharacterized protein</fullName>
    </submittedName>
</protein>
<keyword evidence="2" id="KW-0812">Transmembrane</keyword>
<sequence>MKWVDLLIVATLLINTMLGYKKGLILTLFSLGSYIVAVLVAKTYYVQLAAWIKNSPSFGGRIQQFVEGQLSFYLPKGVGTVSEFSEKKIVEEIGFPDFIQNYLLKEFSIETYTNQTMEIAKLHFQSLVVNLFINIISMIILFILVRTLILVIGYLINGVFEIPILETMNRLGGGILGIIRGGVWVGVVVLAMTVMAMINLEGVIALGIKESVLFPIITNFFTGFILKWM</sequence>
<evidence type="ECO:0000313" key="5">
    <source>
        <dbReference type="EMBL" id="AKL97357.1"/>
    </source>
</evidence>
<dbReference type="GO" id="GO:0009403">
    <property type="term" value="P:toxin biosynthetic process"/>
    <property type="evidence" value="ECO:0007669"/>
    <property type="project" value="InterPro"/>
</dbReference>
<dbReference type="PANTHER" id="PTHR37306">
    <property type="entry name" value="COLICIN V PRODUCTION PROTEIN"/>
    <property type="match status" value="1"/>
</dbReference>
<dbReference type="KEGG" id="cace:CACET_c39310"/>
<evidence type="ECO:0000313" key="6">
    <source>
        <dbReference type="Proteomes" id="UP000035704"/>
    </source>
</evidence>
<dbReference type="PATRIC" id="fig|84022.5.peg.1184"/>
<dbReference type="Pfam" id="PF02674">
    <property type="entry name" value="Colicin_V"/>
    <property type="match status" value="2"/>
</dbReference>
<organism evidence="5 6">
    <name type="scientific">Clostridium aceticum</name>
    <dbReference type="NCBI Taxonomy" id="84022"/>
    <lineage>
        <taxon>Bacteria</taxon>
        <taxon>Bacillati</taxon>
        <taxon>Bacillota</taxon>
        <taxon>Clostridia</taxon>
        <taxon>Eubacteriales</taxon>
        <taxon>Clostridiaceae</taxon>
        <taxon>Clostridium</taxon>
    </lineage>
</organism>
<evidence type="ECO:0000256" key="4">
    <source>
        <dbReference type="ARBA" id="ARBA00023136"/>
    </source>
</evidence>
<proteinExistence type="predicted"/>
<dbReference type="STRING" id="84022.CACET_c39310"/>
<dbReference type="EMBL" id="CP009687">
    <property type="protein sequence ID" value="AKL97357.1"/>
    <property type="molecule type" value="Genomic_DNA"/>
</dbReference>
<gene>
    <name evidence="5" type="ORF">CACET_c39310</name>
</gene>
<reference evidence="5 6" key="1">
    <citation type="submission" date="2014-10" db="EMBL/GenBank/DDBJ databases">
        <title>Genome sequence of Clostridium aceticum DSM 1496.</title>
        <authorList>
            <person name="Poehlein A."/>
            <person name="Schiel-Bengelsdorf B."/>
            <person name="Gottschalk G."/>
            <person name="Duerre P."/>
            <person name="Daniel R."/>
        </authorList>
    </citation>
    <scope>NUCLEOTIDE SEQUENCE [LARGE SCALE GENOMIC DNA]</scope>
    <source>
        <strain evidence="5 6">DSM 1496</strain>
    </source>
</reference>
<dbReference type="RefSeq" id="WP_044825671.1">
    <property type="nucleotide sequence ID" value="NZ_CP009687.1"/>
</dbReference>